<dbReference type="InterPro" id="IPR000719">
    <property type="entry name" value="Prot_kinase_dom"/>
</dbReference>
<feature type="binding site" evidence="6">
    <location>
        <position position="665"/>
    </location>
    <ligand>
        <name>ATP</name>
        <dbReference type="ChEBI" id="CHEBI:30616"/>
    </ligand>
</feature>
<dbReference type="Pfam" id="PF00069">
    <property type="entry name" value="Pkinase"/>
    <property type="match status" value="1"/>
</dbReference>
<feature type="compositionally biased region" description="Polar residues" evidence="7">
    <location>
        <begin position="24"/>
        <end position="33"/>
    </location>
</feature>
<gene>
    <name evidence="9" type="ORF">A1Q2_04942</name>
</gene>
<feature type="compositionally biased region" description="Basic and acidic residues" evidence="7">
    <location>
        <begin position="101"/>
        <end position="112"/>
    </location>
</feature>
<dbReference type="STRING" id="1220162.K1V9U2"/>
<dbReference type="InterPro" id="IPR017441">
    <property type="entry name" value="Protein_kinase_ATP_BS"/>
</dbReference>
<feature type="region of interest" description="Disordered" evidence="7">
    <location>
        <begin position="598"/>
        <end position="617"/>
    </location>
</feature>
<dbReference type="SUPFAM" id="SSF56112">
    <property type="entry name" value="Protein kinase-like (PK-like)"/>
    <property type="match status" value="1"/>
</dbReference>
<evidence type="ECO:0000256" key="4">
    <source>
        <dbReference type="ARBA" id="ARBA00022840"/>
    </source>
</evidence>
<evidence type="ECO:0000313" key="9">
    <source>
        <dbReference type="EMBL" id="EKD00750.1"/>
    </source>
</evidence>
<keyword evidence="10" id="KW-1185">Reference proteome</keyword>
<dbReference type="eggNOG" id="KOG0601">
    <property type="taxonomic scope" value="Eukaryota"/>
</dbReference>
<evidence type="ECO:0000256" key="2">
    <source>
        <dbReference type="ARBA" id="ARBA00022741"/>
    </source>
</evidence>
<evidence type="ECO:0000313" key="10">
    <source>
        <dbReference type="Proteomes" id="UP000006757"/>
    </source>
</evidence>
<dbReference type="PROSITE" id="PS00107">
    <property type="entry name" value="PROTEIN_KINASE_ATP"/>
    <property type="match status" value="1"/>
</dbReference>
<dbReference type="InterPro" id="IPR011009">
    <property type="entry name" value="Kinase-like_dom_sf"/>
</dbReference>
<dbReference type="InterPro" id="IPR008271">
    <property type="entry name" value="Ser/Thr_kinase_AS"/>
</dbReference>
<dbReference type="OrthoDB" id="5337378at2759"/>
<keyword evidence="4 6" id="KW-0067">ATP-binding</keyword>
<reference evidence="9 10" key="1">
    <citation type="journal article" date="2012" name="Eukaryot. Cell">
        <title>Genome sequence of the Trichosporon asahii environmental strain CBS 8904.</title>
        <authorList>
            <person name="Yang R.Y."/>
            <person name="Li H.T."/>
            <person name="Zhu H."/>
            <person name="Zhou G.P."/>
            <person name="Wang M."/>
            <person name="Wang L."/>
        </authorList>
    </citation>
    <scope>NUCLEOTIDE SEQUENCE [LARGE SCALE GENOMIC DNA]</scope>
    <source>
        <strain evidence="9 10">CBS 8904</strain>
    </source>
</reference>
<dbReference type="GO" id="GO:0004672">
    <property type="term" value="F:protein kinase activity"/>
    <property type="evidence" value="ECO:0007669"/>
    <property type="project" value="InterPro"/>
</dbReference>
<feature type="region of interest" description="Disordered" evidence="7">
    <location>
        <begin position="245"/>
        <end position="409"/>
    </location>
</feature>
<proteinExistence type="inferred from homology"/>
<keyword evidence="2 6" id="KW-0547">Nucleotide-binding</keyword>
<protein>
    <recommendedName>
        <fullName evidence="8">Protein kinase domain-containing protein</fullName>
    </recommendedName>
</protein>
<dbReference type="EMBL" id="AMBO01000334">
    <property type="protein sequence ID" value="EKD00750.1"/>
    <property type="molecule type" value="Genomic_DNA"/>
</dbReference>
<evidence type="ECO:0000256" key="7">
    <source>
        <dbReference type="SAM" id="MobiDB-lite"/>
    </source>
</evidence>
<evidence type="ECO:0000256" key="3">
    <source>
        <dbReference type="ARBA" id="ARBA00022777"/>
    </source>
</evidence>
<dbReference type="HOGENOM" id="CLU_308001_0_0_1"/>
<comment type="caution">
    <text evidence="9">The sequence shown here is derived from an EMBL/GenBank/DDBJ whole genome shotgun (WGS) entry which is preliminary data.</text>
</comment>
<feature type="compositionally biased region" description="Gly residues" evidence="7">
    <location>
        <begin position="391"/>
        <end position="401"/>
    </location>
</feature>
<dbReference type="AlphaFoldDB" id="K1V9U2"/>
<dbReference type="GO" id="GO:0005737">
    <property type="term" value="C:cytoplasm"/>
    <property type="evidence" value="ECO:0007669"/>
    <property type="project" value="TreeGrafter"/>
</dbReference>
<dbReference type="GO" id="GO:0005524">
    <property type="term" value="F:ATP binding"/>
    <property type="evidence" value="ECO:0007669"/>
    <property type="project" value="UniProtKB-UniRule"/>
</dbReference>
<keyword evidence="3" id="KW-0418">Kinase</keyword>
<feature type="compositionally biased region" description="Low complexity" evidence="7">
    <location>
        <begin position="277"/>
        <end position="316"/>
    </location>
</feature>
<dbReference type="InterPro" id="IPR050339">
    <property type="entry name" value="CC_SR_Kinase"/>
</dbReference>
<dbReference type="PANTHER" id="PTHR11042:SF189">
    <property type="entry name" value="PROTEIN KINASE DOMAIN-CONTAINING PROTEIN"/>
    <property type="match status" value="1"/>
</dbReference>
<feature type="compositionally biased region" description="Polar residues" evidence="7">
    <location>
        <begin position="486"/>
        <end position="512"/>
    </location>
</feature>
<organism evidence="9 10">
    <name type="scientific">Trichosporon asahii var. asahii (strain CBS 8904)</name>
    <name type="common">Yeast</name>
    <dbReference type="NCBI Taxonomy" id="1220162"/>
    <lineage>
        <taxon>Eukaryota</taxon>
        <taxon>Fungi</taxon>
        <taxon>Dikarya</taxon>
        <taxon>Basidiomycota</taxon>
        <taxon>Agaricomycotina</taxon>
        <taxon>Tremellomycetes</taxon>
        <taxon>Trichosporonales</taxon>
        <taxon>Trichosporonaceae</taxon>
        <taxon>Trichosporon</taxon>
    </lineage>
</organism>
<dbReference type="Gene3D" id="3.30.200.20">
    <property type="entry name" value="Phosphorylase Kinase, domain 1"/>
    <property type="match status" value="1"/>
</dbReference>
<accession>K1V9U2</accession>
<dbReference type="Proteomes" id="UP000006757">
    <property type="component" value="Unassembled WGS sequence"/>
</dbReference>
<evidence type="ECO:0000256" key="1">
    <source>
        <dbReference type="ARBA" id="ARBA00022679"/>
    </source>
</evidence>
<evidence type="ECO:0000259" key="8">
    <source>
        <dbReference type="PROSITE" id="PS50011"/>
    </source>
</evidence>
<keyword evidence="1" id="KW-0808">Transferase</keyword>
<comment type="similarity">
    <text evidence="5">Belongs to the protein kinase superfamily. Ser/Thr protein kinase family. GCN2 subfamily.</text>
</comment>
<feature type="domain" description="Protein kinase" evidence="8">
    <location>
        <begin position="635"/>
        <end position="908"/>
    </location>
</feature>
<sequence length="959" mass="103611">MPSLAAGSKGMSSVESLNPFHAPPSSSFRSPFTNKGKHKLSPSPSPRNNDYDFLISSPRPPLAPLSSWTPNRSGHDSDPQRSSSPVAESPTPACGMGTAVEKLRLHDDDSPIRHVPGHSRSLAAARGQSGEDLFSPRPRRHMQESPDSPSLLIDDDEPALMTPVAPPQPALFTLRPSQSETNNNSSSWSMGSRSRIPRLNITNALRRGSKDRNGLPQKKPVSLGDLQVDKMNDSPFGAAFIHARKARSSLGNTGRHRRSSITDRNEQSISRSIGHKSGLSLSLSGGLPPPELSHSNTSISSLSTSSSSTTPPITSTPRFEDVKPNPEVFEAASSGFSLRQKFRPRDSIGSTSFDEQKMPPPSVIRPSTMAKSQSLLIGSSAKRARPLGSRSGLGGQAGEGRGSGEHDRFDFLCDGVSSFGFQPLEEKPSMPDTPVKRHSFTHAHGSAGRMSLSNSLPAMPAPADMGLGSSMMPPPSVRKPPALVVTMTSSPGDATDTDQSSPSNRLGSSKKPTSLKEKRASLGLLRRVSDATEGLSSEEDSTPTKGTGGRGSLARKLFASQRALTLANEMSPSPARFLPASVPRDAAVIPRLSLPEFTGSTKDRADRARRMRHRQSHPVASPILPVEEDIFESRFVVMNPLGKGAFSSVLQVKERYGDGVFAVKKTRGVFDGIKDRLRHLEEVDILRLLSKNPNDHVIKFEDAWEQNRQLYIQTEACVGSLAAFLQVYGHENERLDEGRVWKMVRDLADGLNHLHSNGVIHFDIKPDNILVGADRSLKIADFGLATRWPRVSPAEIIAGSGLGGSIGDGREEKLEREGDRVYMPPEMLRGVFVMAADIFSFGLVILESAMNIYLPDGGAGWHALREDNFSWLDLSPLSSALVDLITNCLSSNPDSRPTIQTISEHPIVKRSWTGGPALAPEDPRWLHTVLAGYAVPPTPLPRTITESIDGEGDVVMGDA</sequence>
<dbReference type="PROSITE" id="PS00108">
    <property type="entry name" value="PROTEIN_KINASE_ST"/>
    <property type="match status" value="1"/>
</dbReference>
<dbReference type="InParanoid" id="K1V9U2"/>
<feature type="region of interest" description="Disordered" evidence="7">
    <location>
        <begin position="1"/>
        <end position="232"/>
    </location>
</feature>
<feature type="region of interest" description="Disordered" evidence="7">
    <location>
        <begin position="422"/>
        <end position="552"/>
    </location>
</feature>
<evidence type="ECO:0000256" key="6">
    <source>
        <dbReference type="PROSITE-ProRule" id="PRU10141"/>
    </source>
</evidence>
<dbReference type="PANTHER" id="PTHR11042">
    <property type="entry name" value="EUKARYOTIC TRANSLATION INITIATION FACTOR 2-ALPHA KINASE EIF2-ALPHA KINASE -RELATED"/>
    <property type="match status" value="1"/>
</dbReference>
<name>K1V9U2_TRIAC</name>
<dbReference type="Gene3D" id="1.10.510.10">
    <property type="entry name" value="Transferase(Phosphotransferase) domain 1"/>
    <property type="match status" value="1"/>
</dbReference>
<dbReference type="PROSITE" id="PS50011">
    <property type="entry name" value="PROTEIN_KINASE_DOM"/>
    <property type="match status" value="1"/>
</dbReference>
<evidence type="ECO:0000256" key="5">
    <source>
        <dbReference type="ARBA" id="ARBA00037982"/>
    </source>
</evidence>
<dbReference type="SMART" id="SM00220">
    <property type="entry name" value="S_TKc"/>
    <property type="match status" value="1"/>
</dbReference>
<feature type="compositionally biased region" description="Low complexity" evidence="7">
    <location>
        <begin position="182"/>
        <end position="194"/>
    </location>
</feature>
<dbReference type="OMA" id="PPIFENV"/>
<dbReference type="GO" id="GO:0005634">
    <property type="term" value="C:nucleus"/>
    <property type="evidence" value="ECO:0007669"/>
    <property type="project" value="TreeGrafter"/>
</dbReference>